<dbReference type="Proteomes" id="UP000271797">
    <property type="component" value="Chromosome"/>
</dbReference>
<accession>A0A3S4MA21</accession>
<dbReference type="EMBL" id="LR134238">
    <property type="protein sequence ID" value="VED13845.1"/>
    <property type="molecule type" value="Genomic_DNA"/>
</dbReference>
<name>A0A3S4MA21_ECOLX</name>
<dbReference type="AlphaFoldDB" id="A0A3S4MA21"/>
<evidence type="ECO:0000313" key="2">
    <source>
        <dbReference type="EMBL" id="VED13845.1"/>
    </source>
</evidence>
<sequence length="218" mass="24350">MTSKNFALITAMTQAELTRKVNEYLAKGWHLQGDTRVAYEPGTPWYLMQAMVADGATETPSEPLPNNKTPEWYYVVVLAGQSNGMAYGEGLPLPDSYDAPDPRIKQLARRSTVTPGGEGCTYNDIIPADHCLHDVQDMSTLNHPKADLSKGQYGCVGQGLHIAKNYSRISRITRGSCWYHAVVVVRHSLRARREHSVRPRGPARIRRAGVRVSRYIRT</sequence>
<evidence type="ECO:0000313" key="3">
    <source>
        <dbReference type="Proteomes" id="UP000271797"/>
    </source>
</evidence>
<organism evidence="2 3">
    <name type="scientific">Escherichia coli</name>
    <dbReference type="NCBI Taxonomy" id="562"/>
    <lineage>
        <taxon>Bacteria</taxon>
        <taxon>Pseudomonadati</taxon>
        <taxon>Pseudomonadota</taxon>
        <taxon>Gammaproteobacteria</taxon>
        <taxon>Enterobacterales</taxon>
        <taxon>Enterobacteriaceae</taxon>
        <taxon>Escherichia</taxon>
    </lineage>
</organism>
<dbReference type="Pfam" id="PF08410">
    <property type="entry name" value="DUF1737"/>
    <property type="match status" value="1"/>
</dbReference>
<reference evidence="2 3" key="1">
    <citation type="submission" date="2018-12" db="EMBL/GenBank/DDBJ databases">
        <authorList>
            <consortium name="Pathogen Informatics"/>
        </authorList>
    </citation>
    <scope>NUCLEOTIDE SEQUENCE [LARGE SCALE GENOMIC DNA]</scope>
    <source>
        <strain evidence="2 3">NCTC9044</strain>
    </source>
</reference>
<gene>
    <name evidence="2" type="ORF">NCTC9044_04745</name>
</gene>
<evidence type="ECO:0000259" key="1">
    <source>
        <dbReference type="Pfam" id="PF08410"/>
    </source>
</evidence>
<feature type="domain" description="DUF1737" evidence="1">
    <location>
        <begin position="4"/>
        <end position="53"/>
    </location>
</feature>
<proteinExistence type="predicted"/>
<protein>
    <submittedName>
        <fullName evidence="2">Phage protein YjhS encoded within prophage CP-933O</fullName>
    </submittedName>
</protein>
<dbReference type="InterPro" id="IPR013619">
    <property type="entry name" value="DUF1737"/>
</dbReference>
<dbReference type="SUPFAM" id="SSF52266">
    <property type="entry name" value="SGNH hydrolase"/>
    <property type="match status" value="1"/>
</dbReference>